<comment type="caution">
    <text evidence="1">The sequence shown here is derived from an EMBL/GenBank/DDBJ whole genome shotgun (WGS) entry which is preliminary data.</text>
</comment>
<keyword evidence="2" id="KW-1185">Reference proteome</keyword>
<dbReference type="EMBL" id="CM046131">
    <property type="protein sequence ID" value="KAI8429525.1"/>
    <property type="molecule type" value="Genomic_DNA"/>
</dbReference>
<accession>A0ACC0JZG9</accession>
<evidence type="ECO:0000313" key="2">
    <source>
        <dbReference type="Proteomes" id="UP001064048"/>
    </source>
</evidence>
<protein>
    <submittedName>
        <fullName evidence="1">Uncharacterized protein</fullName>
    </submittedName>
</protein>
<reference evidence="1 2" key="1">
    <citation type="journal article" date="2022" name="Genome Biol. Evol.">
        <title>The Spruce Budworm Genome: Reconstructing the Evolutionary History of Antifreeze Proteins.</title>
        <authorList>
            <person name="Beliveau C."/>
            <person name="Gagne P."/>
            <person name="Picq S."/>
            <person name="Vernygora O."/>
            <person name="Keeling C.I."/>
            <person name="Pinkney K."/>
            <person name="Doucet D."/>
            <person name="Wen F."/>
            <person name="Johnston J.S."/>
            <person name="Maaroufi H."/>
            <person name="Boyle B."/>
            <person name="Laroche J."/>
            <person name="Dewar K."/>
            <person name="Juretic N."/>
            <person name="Blackburn G."/>
            <person name="Nisole A."/>
            <person name="Brunet B."/>
            <person name="Brandao M."/>
            <person name="Lumley L."/>
            <person name="Duan J."/>
            <person name="Quan G."/>
            <person name="Lucarotti C.J."/>
            <person name="Roe A.D."/>
            <person name="Sperling F.A.H."/>
            <person name="Levesque R.C."/>
            <person name="Cusson M."/>
        </authorList>
    </citation>
    <scope>NUCLEOTIDE SEQUENCE [LARGE SCALE GENOMIC DNA]</scope>
    <source>
        <strain evidence="1">Glfc:IPQL:Cfum</strain>
    </source>
</reference>
<sequence>MVAAVATLFNHIDVSVERLRQSTKTVGCGSLAAVLPFLEAFPDQKYIVRRIKELAVGGCLSNYKWNGGGADHDDSKPTDAEIVLHLLATYLDGQLPGGAGGRVFSTEHVSSGGAPPRGPDALAVHRVSTRPPHYVLALGDDTIEVCRGRNNLLHTVLLLIAACARRTPPALHRVHLGPAGLNMLWIIS</sequence>
<proteinExistence type="predicted"/>
<name>A0ACC0JZG9_CHOFU</name>
<gene>
    <name evidence="1" type="ORF">MSG28_000158</name>
</gene>
<evidence type="ECO:0000313" key="1">
    <source>
        <dbReference type="EMBL" id="KAI8429525.1"/>
    </source>
</evidence>
<dbReference type="Proteomes" id="UP001064048">
    <property type="component" value="Chromosome Z"/>
</dbReference>
<organism evidence="1 2">
    <name type="scientific">Choristoneura fumiferana</name>
    <name type="common">Spruce budworm moth</name>
    <name type="synonym">Archips fumiferana</name>
    <dbReference type="NCBI Taxonomy" id="7141"/>
    <lineage>
        <taxon>Eukaryota</taxon>
        <taxon>Metazoa</taxon>
        <taxon>Ecdysozoa</taxon>
        <taxon>Arthropoda</taxon>
        <taxon>Hexapoda</taxon>
        <taxon>Insecta</taxon>
        <taxon>Pterygota</taxon>
        <taxon>Neoptera</taxon>
        <taxon>Endopterygota</taxon>
        <taxon>Lepidoptera</taxon>
        <taxon>Glossata</taxon>
        <taxon>Ditrysia</taxon>
        <taxon>Tortricoidea</taxon>
        <taxon>Tortricidae</taxon>
        <taxon>Tortricinae</taxon>
        <taxon>Choristoneura</taxon>
    </lineage>
</organism>